<feature type="compositionally biased region" description="Polar residues" evidence="1">
    <location>
        <begin position="14"/>
        <end position="23"/>
    </location>
</feature>
<dbReference type="Proteomes" id="UP000789375">
    <property type="component" value="Unassembled WGS sequence"/>
</dbReference>
<keyword evidence="3" id="KW-1185">Reference proteome</keyword>
<dbReference type="AlphaFoldDB" id="A0A9N8YQ11"/>
<proteinExistence type="predicted"/>
<accession>A0A9N8YQ11</accession>
<reference evidence="2" key="1">
    <citation type="submission" date="2021-06" db="EMBL/GenBank/DDBJ databases">
        <authorList>
            <person name="Kallberg Y."/>
            <person name="Tangrot J."/>
            <person name="Rosling A."/>
        </authorList>
    </citation>
    <scope>NUCLEOTIDE SEQUENCE</scope>
    <source>
        <strain evidence="2">87-6 pot B 2015</strain>
    </source>
</reference>
<name>A0A9N8YQ11_FUNMO</name>
<organism evidence="2 3">
    <name type="scientific">Funneliformis mosseae</name>
    <name type="common">Endomycorrhizal fungus</name>
    <name type="synonym">Glomus mosseae</name>
    <dbReference type="NCBI Taxonomy" id="27381"/>
    <lineage>
        <taxon>Eukaryota</taxon>
        <taxon>Fungi</taxon>
        <taxon>Fungi incertae sedis</taxon>
        <taxon>Mucoromycota</taxon>
        <taxon>Glomeromycotina</taxon>
        <taxon>Glomeromycetes</taxon>
        <taxon>Glomerales</taxon>
        <taxon>Glomeraceae</taxon>
        <taxon>Funneliformis</taxon>
    </lineage>
</organism>
<feature type="region of interest" description="Disordered" evidence="1">
    <location>
        <begin position="1"/>
        <end position="23"/>
    </location>
</feature>
<protein>
    <submittedName>
        <fullName evidence="2">1853_t:CDS:1</fullName>
    </submittedName>
</protein>
<feature type="compositionally biased region" description="Basic and acidic residues" evidence="1">
    <location>
        <begin position="1"/>
        <end position="12"/>
    </location>
</feature>
<sequence>MTQKEQKEEASFERTLSSDEFNLNQLKNNEDEWIINFDKINPDELANNISETS</sequence>
<dbReference type="EMBL" id="CAJVPP010000059">
    <property type="protein sequence ID" value="CAG8438484.1"/>
    <property type="molecule type" value="Genomic_DNA"/>
</dbReference>
<evidence type="ECO:0000313" key="2">
    <source>
        <dbReference type="EMBL" id="CAG8438484.1"/>
    </source>
</evidence>
<evidence type="ECO:0000313" key="3">
    <source>
        <dbReference type="Proteomes" id="UP000789375"/>
    </source>
</evidence>
<gene>
    <name evidence="2" type="ORF">FMOSSE_LOCUS608</name>
</gene>
<comment type="caution">
    <text evidence="2">The sequence shown here is derived from an EMBL/GenBank/DDBJ whole genome shotgun (WGS) entry which is preliminary data.</text>
</comment>
<evidence type="ECO:0000256" key="1">
    <source>
        <dbReference type="SAM" id="MobiDB-lite"/>
    </source>
</evidence>